<dbReference type="PANTHER" id="PTHR21716:SF53">
    <property type="entry name" value="PERMEASE PERM-RELATED"/>
    <property type="match status" value="1"/>
</dbReference>
<feature type="transmembrane region" description="Helical" evidence="8">
    <location>
        <begin position="226"/>
        <end position="243"/>
    </location>
</feature>
<feature type="transmembrane region" description="Helical" evidence="8">
    <location>
        <begin position="249"/>
        <end position="275"/>
    </location>
</feature>
<evidence type="ECO:0000256" key="1">
    <source>
        <dbReference type="ARBA" id="ARBA00004651"/>
    </source>
</evidence>
<protein>
    <submittedName>
        <fullName evidence="9">AI-2E family transporter</fullName>
    </submittedName>
</protein>
<proteinExistence type="inferred from homology"/>
<dbReference type="RefSeq" id="WP_312032067.1">
    <property type="nucleotide sequence ID" value="NZ_CP051151.1"/>
</dbReference>
<keyword evidence="10" id="KW-1185">Reference proteome</keyword>
<feature type="transmembrane region" description="Helical" evidence="8">
    <location>
        <begin position="38"/>
        <end position="64"/>
    </location>
</feature>
<keyword evidence="4" id="KW-1003">Cell membrane</keyword>
<evidence type="ECO:0000256" key="2">
    <source>
        <dbReference type="ARBA" id="ARBA00009773"/>
    </source>
</evidence>
<dbReference type="GO" id="GO:0055085">
    <property type="term" value="P:transmembrane transport"/>
    <property type="evidence" value="ECO:0007669"/>
    <property type="project" value="TreeGrafter"/>
</dbReference>
<comment type="subcellular location">
    <subcellularLocation>
        <location evidence="1">Cell membrane</location>
        <topology evidence="1">Multi-pass membrane protein</topology>
    </subcellularLocation>
</comment>
<feature type="transmembrane region" description="Helical" evidence="8">
    <location>
        <begin position="314"/>
        <end position="339"/>
    </location>
</feature>
<dbReference type="Proteomes" id="UP000512167">
    <property type="component" value="Chromosome"/>
</dbReference>
<gene>
    <name evidence="9" type="ORF">HF295_01425</name>
</gene>
<dbReference type="Pfam" id="PF01594">
    <property type="entry name" value="AI-2E_transport"/>
    <property type="match status" value="1"/>
</dbReference>
<evidence type="ECO:0000256" key="4">
    <source>
        <dbReference type="ARBA" id="ARBA00022475"/>
    </source>
</evidence>
<dbReference type="EMBL" id="CP051151">
    <property type="protein sequence ID" value="QLY39591.1"/>
    <property type="molecule type" value="Genomic_DNA"/>
</dbReference>
<reference evidence="9 10" key="1">
    <citation type="submission" date="2020-04" db="EMBL/GenBank/DDBJ databases">
        <authorList>
            <person name="Zheng R.K."/>
            <person name="Sun C.M."/>
        </authorList>
    </citation>
    <scope>NUCLEOTIDE SEQUENCE [LARGE SCALE GENOMIC DNA]</scope>
    <source>
        <strain evidence="10">zrk29</strain>
    </source>
</reference>
<dbReference type="AlphaFoldDB" id="A0A7L6N1Z9"/>
<keyword evidence="7 8" id="KW-0472">Membrane</keyword>
<keyword evidence="6 8" id="KW-1133">Transmembrane helix</keyword>
<dbReference type="KEGG" id="tbk:HF295_01425"/>
<keyword evidence="5 8" id="KW-0812">Transmembrane</keyword>
<sequence length="371" mass="41783">MKRISDETLNRLIKFLVIILLSFAILFVAIQFNDFWQWLFSAIRSVIIPIGLAYIFALILFPLIRFLEKKGIGPRGFSLALVIIFAFGAIFAGFYFLMPLVITEIQSFFNNEFPNIVTYITTDLRDDFIFGQDIYDRIADYINQSNVVSDTLESFVPGLISSLSNWIFPLITSVALLPILLLYYLYDYELIGDSIRGIIPKKYEKNTSKLATRLNETVGAYLRGQLMLMIVLGAVATIVYKLIGLKYYFVFGLLAGITNIIPYFGLIIAALPPIIYSMLSTSGPGPLLVILVNFVLQFIEGNIFQPLIMSHQLSIHPILIIMSILFFGSLFGALGVIFASPMAASIKVFYQFFRDLRKENVEANLSKAKGS</sequence>
<feature type="transmembrane region" description="Helical" evidence="8">
    <location>
        <begin position="12"/>
        <end position="32"/>
    </location>
</feature>
<feature type="transmembrane region" description="Helical" evidence="8">
    <location>
        <begin position="76"/>
        <end position="98"/>
    </location>
</feature>
<keyword evidence="3" id="KW-0813">Transport</keyword>
<feature type="transmembrane region" description="Helical" evidence="8">
    <location>
        <begin position="287"/>
        <end position="308"/>
    </location>
</feature>
<name>A0A7L6N1Z9_9MOLU</name>
<evidence type="ECO:0000313" key="9">
    <source>
        <dbReference type="EMBL" id="QLY39591.1"/>
    </source>
</evidence>
<dbReference type="PANTHER" id="PTHR21716">
    <property type="entry name" value="TRANSMEMBRANE PROTEIN"/>
    <property type="match status" value="1"/>
</dbReference>
<evidence type="ECO:0000256" key="5">
    <source>
        <dbReference type="ARBA" id="ARBA00022692"/>
    </source>
</evidence>
<dbReference type="InterPro" id="IPR002549">
    <property type="entry name" value="AI-2E-like"/>
</dbReference>
<evidence type="ECO:0000256" key="7">
    <source>
        <dbReference type="ARBA" id="ARBA00023136"/>
    </source>
</evidence>
<organism evidence="9 10">
    <name type="scientific">Hujiaoplasma nucleasis</name>
    <dbReference type="NCBI Taxonomy" id="2725268"/>
    <lineage>
        <taxon>Bacteria</taxon>
        <taxon>Bacillati</taxon>
        <taxon>Mycoplasmatota</taxon>
        <taxon>Mollicutes</taxon>
        <taxon>Candidatus Izemoplasmatales</taxon>
        <taxon>Hujiaoplasmataceae</taxon>
        <taxon>Hujiaoplasma</taxon>
    </lineage>
</organism>
<evidence type="ECO:0000256" key="6">
    <source>
        <dbReference type="ARBA" id="ARBA00022989"/>
    </source>
</evidence>
<comment type="similarity">
    <text evidence="2">Belongs to the autoinducer-2 exporter (AI-2E) (TC 2.A.86) family.</text>
</comment>
<evidence type="ECO:0000256" key="3">
    <source>
        <dbReference type="ARBA" id="ARBA00022448"/>
    </source>
</evidence>
<accession>A0A7L6N1Z9</accession>
<dbReference type="GO" id="GO:0005886">
    <property type="term" value="C:plasma membrane"/>
    <property type="evidence" value="ECO:0007669"/>
    <property type="project" value="UniProtKB-SubCell"/>
</dbReference>
<feature type="transmembrane region" description="Helical" evidence="8">
    <location>
        <begin position="166"/>
        <end position="186"/>
    </location>
</feature>
<evidence type="ECO:0000256" key="8">
    <source>
        <dbReference type="SAM" id="Phobius"/>
    </source>
</evidence>
<evidence type="ECO:0000313" key="10">
    <source>
        <dbReference type="Proteomes" id="UP000512167"/>
    </source>
</evidence>